<dbReference type="GO" id="GO:0019464">
    <property type="term" value="P:glycine decarboxylation via glycine cleavage system"/>
    <property type="evidence" value="ECO:0007669"/>
    <property type="project" value="UniProtKB-UniRule"/>
</dbReference>
<feature type="modified residue" description="N6-lipoyllysine" evidence="3 4">
    <location>
        <position position="66"/>
    </location>
</feature>
<name>A0A6B1FXQ3_9CHLR</name>
<dbReference type="InterPro" id="IPR033753">
    <property type="entry name" value="GCV_H/Fam206"/>
</dbReference>
<dbReference type="PANTHER" id="PTHR11715">
    <property type="entry name" value="GLYCINE CLEAVAGE SYSTEM H PROTEIN"/>
    <property type="match status" value="1"/>
</dbReference>
<evidence type="ECO:0000259" key="5">
    <source>
        <dbReference type="PROSITE" id="PS50968"/>
    </source>
</evidence>
<proteinExistence type="inferred from homology"/>
<dbReference type="InterPro" id="IPR002930">
    <property type="entry name" value="GCV_H"/>
</dbReference>
<sequence>MSSYHYEPNLKYADTHEWARQEDSQVVVGISDAAQDMMSDIVFVELPDVGLAVSAGEAVAVVESVKAAEDIYAPVSGSVSAVNEELNDTPELVNTDPYGAWFLKIEVEDGAELEKLMDADAYSAFVDSQQ</sequence>
<dbReference type="PROSITE" id="PS00189">
    <property type="entry name" value="LIPOYL"/>
    <property type="match status" value="1"/>
</dbReference>
<dbReference type="AlphaFoldDB" id="A0A6B1FXQ3"/>
<keyword evidence="2 3" id="KW-0450">Lipoyl</keyword>
<dbReference type="Gene3D" id="2.40.50.100">
    <property type="match status" value="1"/>
</dbReference>
<reference evidence="6" key="1">
    <citation type="submission" date="2019-09" db="EMBL/GenBank/DDBJ databases">
        <title>Characterisation of the sponge microbiome using genome-centric metagenomics.</title>
        <authorList>
            <person name="Engelberts J.P."/>
            <person name="Robbins S.J."/>
            <person name="De Goeij J.M."/>
            <person name="Aranda M."/>
            <person name="Bell S.C."/>
            <person name="Webster N.S."/>
        </authorList>
    </citation>
    <scope>NUCLEOTIDE SEQUENCE</scope>
    <source>
        <strain evidence="6">SB0675_bin_29</strain>
    </source>
</reference>
<dbReference type="PROSITE" id="PS50968">
    <property type="entry name" value="BIOTINYL_LIPOYL"/>
    <property type="match status" value="1"/>
</dbReference>
<evidence type="ECO:0000256" key="2">
    <source>
        <dbReference type="ARBA" id="ARBA00022823"/>
    </source>
</evidence>
<dbReference type="EMBL" id="VYDA01000116">
    <property type="protein sequence ID" value="MYH60798.1"/>
    <property type="molecule type" value="Genomic_DNA"/>
</dbReference>
<dbReference type="NCBIfam" id="TIGR00527">
    <property type="entry name" value="gcvH"/>
    <property type="match status" value="1"/>
</dbReference>
<dbReference type="InterPro" id="IPR003016">
    <property type="entry name" value="2-oxoA_DH_lipoyl-BS"/>
</dbReference>
<protein>
    <recommendedName>
        <fullName evidence="3">Glycine cleavage system H protein</fullName>
    </recommendedName>
</protein>
<dbReference type="GO" id="GO:0009249">
    <property type="term" value="P:protein lipoylation"/>
    <property type="evidence" value="ECO:0007669"/>
    <property type="project" value="TreeGrafter"/>
</dbReference>
<dbReference type="Pfam" id="PF01597">
    <property type="entry name" value="GCV_H"/>
    <property type="match status" value="1"/>
</dbReference>
<comment type="similarity">
    <text evidence="1 3">Belongs to the GcvH family.</text>
</comment>
<dbReference type="GO" id="GO:0005960">
    <property type="term" value="C:glycine cleavage complex"/>
    <property type="evidence" value="ECO:0007669"/>
    <property type="project" value="InterPro"/>
</dbReference>
<comment type="cofactor">
    <cofactor evidence="3">
        <name>(R)-lipoate</name>
        <dbReference type="ChEBI" id="CHEBI:83088"/>
    </cofactor>
    <text evidence="3">Binds 1 lipoyl cofactor covalently.</text>
</comment>
<feature type="domain" description="Lipoyl-binding" evidence="5">
    <location>
        <begin position="25"/>
        <end position="106"/>
    </location>
</feature>
<dbReference type="InterPro" id="IPR017453">
    <property type="entry name" value="GCV_H_sub"/>
</dbReference>
<evidence type="ECO:0000256" key="3">
    <source>
        <dbReference type="HAMAP-Rule" id="MF_00272"/>
    </source>
</evidence>
<gene>
    <name evidence="3 6" type="primary">gcvH</name>
    <name evidence="6" type="ORF">F4148_03205</name>
</gene>
<organism evidence="6">
    <name type="scientific">Caldilineaceae bacterium SB0675_bin_29</name>
    <dbReference type="NCBI Taxonomy" id="2605266"/>
    <lineage>
        <taxon>Bacteria</taxon>
        <taxon>Bacillati</taxon>
        <taxon>Chloroflexota</taxon>
        <taxon>Caldilineae</taxon>
        <taxon>Caldilineales</taxon>
        <taxon>Caldilineaceae</taxon>
    </lineage>
</organism>
<evidence type="ECO:0000256" key="1">
    <source>
        <dbReference type="ARBA" id="ARBA00009249"/>
    </source>
</evidence>
<dbReference type="SUPFAM" id="SSF51230">
    <property type="entry name" value="Single hybrid motif"/>
    <property type="match status" value="1"/>
</dbReference>
<dbReference type="PANTHER" id="PTHR11715:SF3">
    <property type="entry name" value="GLYCINE CLEAVAGE SYSTEM H PROTEIN-RELATED"/>
    <property type="match status" value="1"/>
</dbReference>
<dbReference type="CDD" id="cd06848">
    <property type="entry name" value="GCS_H"/>
    <property type="match status" value="1"/>
</dbReference>
<dbReference type="GO" id="GO:0005829">
    <property type="term" value="C:cytosol"/>
    <property type="evidence" value="ECO:0007669"/>
    <property type="project" value="TreeGrafter"/>
</dbReference>
<evidence type="ECO:0000313" key="6">
    <source>
        <dbReference type="EMBL" id="MYH60798.1"/>
    </source>
</evidence>
<accession>A0A6B1FXQ3</accession>
<comment type="subunit">
    <text evidence="3">The glycine cleavage system is composed of four proteins: P, T, L and H.</text>
</comment>
<dbReference type="InterPro" id="IPR011053">
    <property type="entry name" value="Single_hybrid_motif"/>
</dbReference>
<comment type="function">
    <text evidence="3">The glycine cleavage system catalyzes the degradation of glycine. The H protein shuttles the methylamine group of glycine from the P protein to the T protein.</text>
</comment>
<dbReference type="NCBIfam" id="NF002270">
    <property type="entry name" value="PRK01202.1"/>
    <property type="match status" value="1"/>
</dbReference>
<evidence type="ECO:0000256" key="4">
    <source>
        <dbReference type="PIRSR" id="PIRSR617453-50"/>
    </source>
</evidence>
<comment type="caution">
    <text evidence="6">The sequence shown here is derived from an EMBL/GenBank/DDBJ whole genome shotgun (WGS) entry which is preliminary data.</text>
</comment>
<dbReference type="InterPro" id="IPR000089">
    <property type="entry name" value="Biotin_lipoyl"/>
</dbReference>
<dbReference type="HAMAP" id="MF_00272">
    <property type="entry name" value="GcvH"/>
    <property type="match status" value="1"/>
</dbReference>